<dbReference type="Proteomes" id="UP000199664">
    <property type="component" value="Unassembled WGS sequence"/>
</dbReference>
<keyword evidence="3" id="KW-0489">Methyltransferase</keyword>
<organism evidence="3 4">
    <name type="scientific">Bosea lupini</name>
    <dbReference type="NCBI Taxonomy" id="1036779"/>
    <lineage>
        <taxon>Bacteria</taxon>
        <taxon>Pseudomonadati</taxon>
        <taxon>Pseudomonadota</taxon>
        <taxon>Alphaproteobacteria</taxon>
        <taxon>Hyphomicrobiales</taxon>
        <taxon>Boseaceae</taxon>
        <taxon>Bosea</taxon>
    </lineage>
</organism>
<accession>A0A1H7ZWH2</accession>
<sequence length="353" mass="38136">MRESDPQKLDALVGRLVGDVGACVTGSLIVLGDQLGLYKAMADGKAVTAAELASRTGLKERYVREWLSAQAAAEYIDYDEGSDSFSLSPEQAMAFAEESSPAFFAGAFEVVQSMWVDEPKVEEAFRSGAGLGWHEHSNCLFRGTERFFRPGYNTNLVSSWIPALDGVKAKLEAGAVVADVGCGHGASTILMAQAYPKSRFYAFDYHGPSIETGREAADKAGVGDRIVFERASAKDFPAASYDLVAMFDCLHDMGDPVGAGRHVRETLAQGGTWMIVEPFAHDNLKQNLNPVGRIFYGASTMICTPASLSQEVGLGLGAQAGEMRLRKVALDAGFTRFRRATETPFNMVFEVRA</sequence>
<evidence type="ECO:0000259" key="2">
    <source>
        <dbReference type="Pfam" id="PF21320"/>
    </source>
</evidence>
<dbReference type="SUPFAM" id="SSF46785">
    <property type="entry name" value="Winged helix' DNA-binding domain"/>
    <property type="match status" value="1"/>
</dbReference>
<dbReference type="Gene3D" id="3.40.50.150">
    <property type="entry name" value="Vaccinia Virus protein VP39"/>
    <property type="match status" value="1"/>
</dbReference>
<name>A0A1H7ZWH2_9HYPH</name>
<dbReference type="InterPro" id="IPR053173">
    <property type="entry name" value="SAM-binding_MTase"/>
</dbReference>
<dbReference type="PANTHER" id="PTHR45128">
    <property type="entry name" value="METHYLTRANSFERASE TYPE 11"/>
    <property type="match status" value="1"/>
</dbReference>
<reference evidence="4" key="1">
    <citation type="submission" date="2016-10" db="EMBL/GenBank/DDBJ databases">
        <authorList>
            <person name="Varghese N."/>
            <person name="Submissions S."/>
        </authorList>
    </citation>
    <scope>NUCLEOTIDE SEQUENCE [LARGE SCALE GENOMIC DNA]</scope>
    <source>
        <strain evidence="4">LMG 26383,CCUG 61248,R- 45681</strain>
    </source>
</reference>
<gene>
    <name evidence="3" type="ORF">SAMN04515666_11653</name>
</gene>
<dbReference type="Gene3D" id="1.10.10.10">
    <property type="entry name" value="Winged helix-like DNA-binding domain superfamily/Winged helix DNA-binding domain"/>
    <property type="match status" value="1"/>
</dbReference>
<dbReference type="OrthoDB" id="9801363at2"/>
<dbReference type="InterPro" id="IPR029063">
    <property type="entry name" value="SAM-dependent_MTases_sf"/>
</dbReference>
<keyword evidence="4" id="KW-1185">Reference proteome</keyword>
<dbReference type="InterPro" id="IPR036390">
    <property type="entry name" value="WH_DNA-bd_sf"/>
</dbReference>
<feature type="domain" description="Methyltransferase" evidence="1">
    <location>
        <begin position="172"/>
        <end position="288"/>
    </location>
</feature>
<dbReference type="EMBL" id="FOAN01000016">
    <property type="protein sequence ID" value="SEM63032.1"/>
    <property type="molecule type" value="Genomic_DNA"/>
</dbReference>
<dbReference type="InterPro" id="IPR025714">
    <property type="entry name" value="Methyltranfer_dom"/>
</dbReference>
<dbReference type="Pfam" id="PF21320">
    <property type="entry name" value="WHD_Rv2258c"/>
    <property type="match status" value="1"/>
</dbReference>
<evidence type="ECO:0000313" key="4">
    <source>
        <dbReference type="Proteomes" id="UP000199664"/>
    </source>
</evidence>
<dbReference type="PANTHER" id="PTHR45128:SF2">
    <property type="entry name" value="METHYLTRANSFERASE DOMAIN-CONTAINING PROTEIN"/>
    <property type="match status" value="1"/>
</dbReference>
<evidence type="ECO:0000259" key="1">
    <source>
        <dbReference type="Pfam" id="PF13847"/>
    </source>
</evidence>
<dbReference type="GO" id="GO:0008168">
    <property type="term" value="F:methyltransferase activity"/>
    <property type="evidence" value="ECO:0007669"/>
    <property type="project" value="UniProtKB-KW"/>
</dbReference>
<protein>
    <submittedName>
        <fullName evidence="3">Methyltransferase domain-containing protein</fullName>
    </submittedName>
</protein>
<dbReference type="InterPro" id="IPR036388">
    <property type="entry name" value="WH-like_DNA-bd_sf"/>
</dbReference>
<dbReference type="GO" id="GO:0032259">
    <property type="term" value="P:methylation"/>
    <property type="evidence" value="ECO:0007669"/>
    <property type="project" value="UniProtKB-KW"/>
</dbReference>
<keyword evidence="3" id="KW-0808">Transferase</keyword>
<dbReference type="Pfam" id="PF13847">
    <property type="entry name" value="Methyltransf_31"/>
    <property type="match status" value="1"/>
</dbReference>
<dbReference type="CDD" id="cd02440">
    <property type="entry name" value="AdoMet_MTases"/>
    <property type="match status" value="1"/>
</dbReference>
<dbReference type="SUPFAM" id="SSF53335">
    <property type="entry name" value="S-adenosyl-L-methionine-dependent methyltransferases"/>
    <property type="match status" value="1"/>
</dbReference>
<dbReference type="AlphaFoldDB" id="A0A1H7ZWH2"/>
<dbReference type="RefSeq" id="WP_091842888.1">
    <property type="nucleotide sequence ID" value="NZ_FOAN01000016.1"/>
</dbReference>
<feature type="domain" description="S-adenosylmethionine-dependent methyltransferase Rv2258c-like winged HTH" evidence="2">
    <location>
        <begin position="28"/>
        <end position="94"/>
    </location>
</feature>
<evidence type="ECO:0000313" key="3">
    <source>
        <dbReference type="EMBL" id="SEM63032.1"/>
    </source>
</evidence>
<dbReference type="InterPro" id="IPR048711">
    <property type="entry name" value="WHD_Rv2258c"/>
</dbReference>
<dbReference type="STRING" id="1036779.SAMN04515666_11653"/>
<proteinExistence type="predicted"/>